<evidence type="ECO:0000313" key="1">
    <source>
        <dbReference type="EMBL" id="CAK0839222.1"/>
    </source>
</evidence>
<keyword evidence="2" id="KW-1185">Reference proteome</keyword>
<dbReference type="Proteomes" id="UP001189429">
    <property type="component" value="Unassembled WGS sequence"/>
</dbReference>
<comment type="caution">
    <text evidence="1">The sequence shown here is derived from an EMBL/GenBank/DDBJ whole genome shotgun (WGS) entry which is preliminary data.</text>
</comment>
<dbReference type="EMBL" id="CAUYUJ010014279">
    <property type="protein sequence ID" value="CAK0839222.1"/>
    <property type="molecule type" value="Genomic_DNA"/>
</dbReference>
<proteinExistence type="predicted"/>
<sequence>MRANEAKFAAKHAGALDLHCPSPRGWAQTCGDARDITRAVHFNVIRRQGAQVLIQDFSLPQVDQDSSSVRMKELIEIIIGMGYGVALQPESGQGFLKYVLPLLALGVHVLPPGSVGRLSEQVDGKADHGLAICPWQVAILSRRAVFGSAVGPLRRGCAPRSR</sequence>
<organism evidence="1 2">
    <name type="scientific">Prorocentrum cordatum</name>
    <dbReference type="NCBI Taxonomy" id="2364126"/>
    <lineage>
        <taxon>Eukaryota</taxon>
        <taxon>Sar</taxon>
        <taxon>Alveolata</taxon>
        <taxon>Dinophyceae</taxon>
        <taxon>Prorocentrales</taxon>
        <taxon>Prorocentraceae</taxon>
        <taxon>Prorocentrum</taxon>
    </lineage>
</organism>
<evidence type="ECO:0000313" key="2">
    <source>
        <dbReference type="Proteomes" id="UP001189429"/>
    </source>
</evidence>
<reference evidence="1" key="1">
    <citation type="submission" date="2023-10" db="EMBL/GenBank/DDBJ databases">
        <authorList>
            <person name="Chen Y."/>
            <person name="Shah S."/>
            <person name="Dougan E. K."/>
            <person name="Thang M."/>
            <person name="Chan C."/>
        </authorList>
    </citation>
    <scope>NUCLEOTIDE SEQUENCE [LARGE SCALE GENOMIC DNA]</scope>
</reference>
<accession>A0ABN9T2P5</accession>
<name>A0ABN9T2P5_9DINO</name>
<gene>
    <name evidence="1" type="ORF">PCOR1329_LOCUS34954</name>
</gene>
<protein>
    <submittedName>
        <fullName evidence="1">Uncharacterized protein</fullName>
    </submittedName>
</protein>